<dbReference type="EMBL" id="LS483452">
    <property type="protein sequence ID" value="SQH75931.1"/>
    <property type="molecule type" value="Genomic_DNA"/>
</dbReference>
<accession>A0A330M1E6</accession>
<dbReference type="AlphaFoldDB" id="A0A330M1E6"/>
<reference evidence="2" key="1">
    <citation type="submission" date="2018-06" db="EMBL/GenBank/DDBJ databases">
        <authorList>
            <person name="Cea G.-C."/>
            <person name="William W."/>
        </authorList>
    </citation>
    <scope>NUCLEOTIDE SEQUENCE [LARGE SCALE GENOMIC DNA]</scope>
    <source>
        <strain evidence="2">DB21MT-2</strain>
    </source>
</reference>
<gene>
    <name evidence="1" type="ORF">SHEWBE_1965</name>
</gene>
<protein>
    <submittedName>
        <fullName evidence="1">Uncharacterized protein</fullName>
    </submittedName>
</protein>
<evidence type="ECO:0000313" key="2">
    <source>
        <dbReference type="Proteomes" id="UP000250123"/>
    </source>
</evidence>
<name>A0A330M1E6_9GAMM</name>
<dbReference type="KEGG" id="sbk:SHEWBE_1965"/>
<proteinExistence type="predicted"/>
<sequence>MATIAVGDQANLVVSKGDILDPIATKIDKVYIDDREIDLNNRQQQLYQQYLKR</sequence>
<organism evidence="1 2">
    <name type="scientific">Shewanella benthica</name>
    <dbReference type="NCBI Taxonomy" id="43661"/>
    <lineage>
        <taxon>Bacteria</taxon>
        <taxon>Pseudomonadati</taxon>
        <taxon>Pseudomonadota</taxon>
        <taxon>Gammaproteobacteria</taxon>
        <taxon>Alteromonadales</taxon>
        <taxon>Shewanellaceae</taxon>
        <taxon>Shewanella</taxon>
    </lineage>
</organism>
<dbReference type="Proteomes" id="UP000250123">
    <property type="component" value="Chromosome SHEWBE"/>
</dbReference>
<evidence type="ECO:0000313" key="1">
    <source>
        <dbReference type="EMBL" id="SQH75931.1"/>
    </source>
</evidence>